<evidence type="ECO:0000256" key="7">
    <source>
        <dbReference type="PROSITE-ProRule" id="PRU00850"/>
    </source>
</evidence>
<evidence type="ECO:0000256" key="2">
    <source>
        <dbReference type="ARBA" id="ARBA00008221"/>
    </source>
</evidence>
<comment type="caution">
    <text evidence="12">The sequence shown here is derived from an EMBL/GenBank/DDBJ whole genome shotgun (WGS) entry which is preliminary data.</text>
</comment>
<accession>A0ABR0ZU56</accession>
<reference evidence="12 13" key="1">
    <citation type="submission" date="2021-05" db="EMBL/GenBank/DDBJ databases">
        <authorList>
            <person name="Zahm M."/>
            <person name="Klopp C."/>
            <person name="Cabau C."/>
            <person name="Kuhl H."/>
            <person name="Suciu R."/>
            <person name="Ciorpac M."/>
            <person name="Holostenco D."/>
            <person name="Gessner J."/>
            <person name="Wuertz S."/>
            <person name="Hohne C."/>
            <person name="Stock M."/>
            <person name="Gislard M."/>
            <person name="Lluch J."/>
            <person name="Milhes M."/>
            <person name="Lampietro C."/>
            <person name="Lopez Roques C."/>
            <person name="Donnadieu C."/>
            <person name="Du K."/>
            <person name="Schartl M."/>
            <person name="Guiguen Y."/>
        </authorList>
    </citation>
    <scope>NUCLEOTIDE SEQUENCE [LARGE SCALE GENOMIC DNA]</scope>
    <source>
        <strain evidence="12">Hh-F2</strain>
        <tissue evidence="12">Blood</tissue>
    </source>
</reference>
<evidence type="ECO:0000256" key="1">
    <source>
        <dbReference type="ARBA" id="ARBA00004167"/>
    </source>
</evidence>
<feature type="DNA-binding region" description="NDT80" evidence="7">
    <location>
        <begin position="125"/>
        <end position="418"/>
    </location>
</feature>
<dbReference type="PANTHER" id="PTHR13029">
    <property type="match status" value="1"/>
</dbReference>
<keyword evidence="13" id="KW-1185">Reference proteome</keyword>
<dbReference type="Pfam" id="PF05224">
    <property type="entry name" value="NDT80_PhoG"/>
    <property type="match status" value="1"/>
</dbReference>
<dbReference type="InterPro" id="IPR026932">
    <property type="entry name" value="MYRF_ICA"/>
</dbReference>
<feature type="domain" description="NDT80" evidence="10">
    <location>
        <begin position="125"/>
        <end position="418"/>
    </location>
</feature>
<comment type="subcellular location">
    <subcellularLocation>
        <location evidence="1">Membrane</location>
        <topology evidence="1">Single-pass membrane protein</topology>
    </subcellularLocation>
</comment>
<feature type="region of interest" description="Disordered" evidence="8">
    <location>
        <begin position="735"/>
        <end position="767"/>
    </location>
</feature>
<protein>
    <submittedName>
        <fullName evidence="12">Myelin regulatory factor-like protein</fullName>
    </submittedName>
</protein>
<evidence type="ECO:0000313" key="13">
    <source>
        <dbReference type="Proteomes" id="UP001369086"/>
    </source>
</evidence>
<evidence type="ECO:0000256" key="9">
    <source>
        <dbReference type="SAM" id="Phobius"/>
    </source>
</evidence>
<evidence type="ECO:0000256" key="4">
    <source>
        <dbReference type="ARBA" id="ARBA00022989"/>
    </source>
</evidence>
<organism evidence="12 13">
    <name type="scientific">Huso huso</name>
    <name type="common">Beluga</name>
    <name type="synonym">Acipenser huso</name>
    <dbReference type="NCBI Taxonomy" id="61971"/>
    <lineage>
        <taxon>Eukaryota</taxon>
        <taxon>Metazoa</taxon>
        <taxon>Chordata</taxon>
        <taxon>Craniata</taxon>
        <taxon>Vertebrata</taxon>
        <taxon>Euteleostomi</taxon>
        <taxon>Actinopterygii</taxon>
        <taxon>Chondrostei</taxon>
        <taxon>Acipenseriformes</taxon>
        <taxon>Acipenseridae</taxon>
        <taxon>Huso</taxon>
    </lineage>
</organism>
<keyword evidence="6 9" id="KW-0472">Membrane</keyword>
<dbReference type="EMBL" id="JAHFZB010000007">
    <property type="protein sequence ID" value="KAK6488321.1"/>
    <property type="molecule type" value="Genomic_DNA"/>
</dbReference>
<feature type="transmembrane region" description="Helical" evidence="9">
    <location>
        <begin position="638"/>
        <end position="660"/>
    </location>
</feature>
<feature type="domain" description="Peptidase S74" evidence="11">
    <location>
        <begin position="464"/>
        <end position="572"/>
    </location>
</feature>
<dbReference type="InterPro" id="IPR008967">
    <property type="entry name" value="p53-like_TF_DNA-bd_sf"/>
</dbReference>
<evidence type="ECO:0000256" key="6">
    <source>
        <dbReference type="ARBA" id="ARBA00023136"/>
    </source>
</evidence>
<dbReference type="InterPro" id="IPR030392">
    <property type="entry name" value="S74_ICA"/>
</dbReference>
<dbReference type="Gene3D" id="2.60.40.1390">
    <property type="entry name" value="NDT80 DNA-binding domain"/>
    <property type="match status" value="1"/>
</dbReference>
<keyword evidence="4 9" id="KW-1133">Transmembrane helix</keyword>
<dbReference type="SUPFAM" id="SSF49417">
    <property type="entry name" value="p53-like transcription factors"/>
    <property type="match status" value="1"/>
</dbReference>
<feature type="region of interest" description="Disordered" evidence="8">
    <location>
        <begin position="158"/>
        <end position="178"/>
    </location>
</feature>
<keyword evidence="5 7" id="KW-0238">DNA-binding</keyword>
<comment type="similarity">
    <text evidence="2">Belongs to the MRF family.</text>
</comment>
<proteinExistence type="inferred from homology"/>
<dbReference type="PROSITE" id="PS51688">
    <property type="entry name" value="ICA"/>
    <property type="match status" value="1"/>
</dbReference>
<evidence type="ECO:0000313" key="12">
    <source>
        <dbReference type="EMBL" id="KAK6488321.1"/>
    </source>
</evidence>
<dbReference type="InterPro" id="IPR051577">
    <property type="entry name" value="MRF-like"/>
</dbReference>
<evidence type="ECO:0000259" key="10">
    <source>
        <dbReference type="PROSITE" id="PS51517"/>
    </source>
</evidence>
<name>A0ABR0ZU56_HUSHU</name>
<evidence type="ECO:0000256" key="5">
    <source>
        <dbReference type="ARBA" id="ARBA00023125"/>
    </source>
</evidence>
<evidence type="ECO:0000259" key="11">
    <source>
        <dbReference type="PROSITE" id="PS51688"/>
    </source>
</evidence>
<dbReference type="Pfam" id="PF13887">
    <property type="entry name" value="MYRF_ICA"/>
    <property type="match status" value="1"/>
</dbReference>
<feature type="region of interest" description="Disordered" evidence="8">
    <location>
        <begin position="682"/>
        <end position="701"/>
    </location>
</feature>
<dbReference type="Pfam" id="PF13888">
    <property type="entry name" value="MRF_C2"/>
    <property type="match status" value="1"/>
</dbReference>
<dbReference type="Proteomes" id="UP001369086">
    <property type="component" value="Unassembled WGS sequence"/>
</dbReference>
<sequence>MDVLGENEALQLFFEGHDVTSVLESPVVDTSMLERYLSNDIDPATLMVAGGGVDKMLPDSPPDSGSEACSPPQIPDMHNSCLWATGQPPQVPFNPAMDSSSASCRFKEGVLGRHPSVPQQFMGLPSNYVNPSASPAPACLSTASSSCLGTAYPYLPPRPSHHPGAVLPETKKRKRSDSFEGSVDQCVWNTAGRPKGSFAVNGEQCADASGYDSDGQNGSSGAGGYQSLTWTMYHPGQWTVLCNCNCESLPAPGYHVDTDKGFNYSTFDEAFVCQKKNHFQVTVHIGMMGNPTYFKTPLGLKPIEKFYVKVFGIKVDAPDHIITIEQSQSDRSKKPFLPVKVSLPGDKVTKVTLGRLHFSETTTNNMRKKGKPNPDQRYFMLVVGLYAALQDQNYLVVAHMSERIIVRASNPGQFENDTDQLWQRGHAPESVVCHGRVGINTDSPDEALVVCGNMKVMGTVMHPSDMRAKRNIQEVDTTEQLKRIAQMRIVEYDYKPEFALKMGIDQAHETGIIAQEVKELLPSAVKDVGDVVCTDGETIANFLMVDKEQIFMENVGAVKQLCKLTDNLENRIQELEVWNKRIEKLKRIGSMKSAISDKSTNRTVSRSCSIPPLRQPLKSTKCPTQTHHHCLRHRFSQAAIIALVTTMAFCVIAITSLYLIDLNSDDYIFSDLSNTSVFPPTDSTVTSAAPTSSSTAAVSTTVPGPWPPDVDFCSIVPCDEVCCCSAGAGNASSFSLPEQQAGGAPRQTGQRQQDLHRGIPGDTGSDQDLIDTTIKSIHIVENQQIIDNRYCLKENCGNGNYSYVIPLSKHTPVRMRITLQMNSSEALVVYLCGVTAGAQCPDCQHRKKRAALLHNTQTRITGQGQQNNKETQTTQGFEHQWPLPVAVLYRSSYYFRAAAPGQADCATDPNYMGVQFTDYYFYFYRRCD</sequence>
<dbReference type="PROSITE" id="PS51517">
    <property type="entry name" value="NDT80"/>
    <property type="match status" value="1"/>
</dbReference>
<dbReference type="PANTHER" id="PTHR13029:SF17">
    <property type="entry name" value="MYELIN REGULATORY FACTOR-LIKE PROTEIN"/>
    <property type="match status" value="1"/>
</dbReference>
<evidence type="ECO:0000256" key="8">
    <source>
        <dbReference type="SAM" id="MobiDB-lite"/>
    </source>
</evidence>
<dbReference type="Pfam" id="PF13884">
    <property type="entry name" value="Peptidase_S74"/>
    <property type="match status" value="1"/>
</dbReference>
<gene>
    <name evidence="12" type="ORF">HHUSO_G9717</name>
</gene>
<dbReference type="InterPro" id="IPR025719">
    <property type="entry name" value="MYRF_C2"/>
</dbReference>
<dbReference type="InterPro" id="IPR037141">
    <property type="entry name" value="NDT80_DNA-bd_dom_sf"/>
</dbReference>
<dbReference type="InterPro" id="IPR024061">
    <property type="entry name" value="NDT80_DNA-bd_dom"/>
</dbReference>
<evidence type="ECO:0000256" key="3">
    <source>
        <dbReference type="ARBA" id="ARBA00022692"/>
    </source>
</evidence>
<keyword evidence="3 9" id="KW-0812">Transmembrane</keyword>